<gene>
    <name evidence="1" type="ORF">SAMN04488528_100223</name>
</gene>
<dbReference type="STRING" id="84698.SAMN04488528_100223"/>
<accession>A0A1I0VFF3</accession>
<dbReference type="Pfam" id="PF06289">
    <property type="entry name" value="FlbD"/>
    <property type="match status" value="1"/>
</dbReference>
<evidence type="ECO:0000313" key="1">
    <source>
        <dbReference type="EMBL" id="SFA74777.1"/>
    </source>
</evidence>
<dbReference type="AlphaFoldDB" id="A0A1I0VFF3"/>
<sequence length="63" mass="7456">MINLKAMNGKEFILNAEHIEKIENVPETLITLVNGKKYIVIEESEEVIRRIIEYKNKIFYFKG</sequence>
<dbReference type="EMBL" id="FOKI01000002">
    <property type="protein sequence ID" value="SFA74777.1"/>
    <property type="molecule type" value="Genomic_DNA"/>
</dbReference>
<dbReference type="RefSeq" id="WP_090038053.1">
    <property type="nucleotide sequence ID" value="NZ_FOKI01000002.1"/>
</dbReference>
<dbReference type="PANTHER" id="PTHR39185">
    <property type="entry name" value="SWARMING MOTILITY PROTEIN SWRD"/>
    <property type="match status" value="1"/>
</dbReference>
<dbReference type="Proteomes" id="UP000198619">
    <property type="component" value="Unassembled WGS sequence"/>
</dbReference>
<protein>
    <submittedName>
        <fullName evidence="1">Flagellar protein FlbD</fullName>
    </submittedName>
</protein>
<keyword evidence="1" id="KW-0966">Cell projection</keyword>
<dbReference type="InterPro" id="IPR009384">
    <property type="entry name" value="SwrD-like"/>
</dbReference>
<evidence type="ECO:0000313" key="2">
    <source>
        <dbReference type="Proteomes" id="UP000198619"/>
    </source>
</evidence>
<reference evidence="1 2" key="1">
    <citation type="submission" date="2016-10" db="EMBL/GenBank/DDBJ databases">
        <authorList>
            <person name="de Groot N.N."/>
        </authorList>
    </citation>
    <scope>NUCLEOTIDE SEQUENCE [LARGE SCALE GENOMIC DNA]</scope>
    <source>
        <strain evidence="1 2">DSM 12271</strain>
    </source>
</reference>
<organism evidence="1 2">
    <name type="scientific">Clostridium frigidicarnis</name>
    <dbReference type="NCBI Taxonomy" id="84698"/>
    <lineage>
        <taxon>Bacteria</taxon>
        <taxon>Bacillati</taxon>
        <taxon>Bacillota</taxon>
        <taxon>Clostridia</taxon>
        <taxon>Eubacteriales</taxon>
        <taxon>Clostridiaceae</taxon>
        <taxon>Clostridium</taxon>
    </lineage>
</organism>
<dbReference type="PANTHER" id="PTHR39185:SF1">
    <property type="entry name" value="SWARMING MOTILITY PROTEIN SWRD"/>
    <property type="match status" value="1"/>
</dbReference>
<name>A0A1I0VFF3_9CLOT</name>
<proteinExistence type="predicted"/>
<keyword evidence="1" id="KW-0282">Flagellum</keyword>
<keyword evidence="2" id="KW-1185">Reference proteome</keyword>
<dbReference type="OrthoDB" id="9799862at2"/>
<keyword evidence="1" id="KW-0969">Cilium</keyword>